<dbReference type="EMBL" id="CP011144">
    <property type="protein sequence ID" value="AKC87097.1"/>
    <property type="molecule type" value="Genomic_DNA"/>
</dbReference>
<evidence type="ECO:0000313" key="2">
    <source>
        <dbReference type="EMBL" id="AKC87097.1"/>
    </source>
</evidence>
<evidence type="ECO:0000256" key="1">
    <source>
        <dbReference type="SAM" id="Phobius"/>
    </source>
</evidence>
<dbReference type="RefSeq" id="WP_052632096.1">
    <property type="nucleotide sequence ID" value="NZ_CP011144.1"/>
</dbReference>
<evidence type="ECO:0000313" key="3">
    <source>
        <dbReference type="Proteomes" id="UP000033067"/>
    </source>
</evidence>
<feature type="transmembrane region" description="Helical" evidence="1">
    <location>
        <begin position="40"/>
        <end position="62"/>
    </location>
</feature>
<dbReference type="OrthoDB" id="7596142at2"/>
<protein>
    <submittedName>
        <fullName evidence="2">Membrane protein</fullName>
    </submittedName>
</protein>
<organism evidence="2 3">
    <name type="scientific">Pseudoxanthomonas suwonensis</name>
    <dbReference type="NCBI Taxonomy" id="314722"/>
    <lineage>
        <taxon>Bacteria</taxon>
        <taxon>Pseudomonadati</taxon>
        <taxon>Pseudomonadota</taxon>
        <taxon>Gammaproteobacteria</taxon>
        <taxon>Lysobacterales</taxon>
        <taxon>Lysobacteraceae</taxon>
        <taxon>Pseudoxanthomonas</taxon>
    </lineage>
</organism>
<dbReference type="PATRIC" id="fig|314722.6.peg.2246"/>
<keyword evidence="1" id="KW-0472">Membrane</keyword>
<proteinExistence type="predicted"/>
<reference evidence="2 3" key="1">
    <citation type="journal article" date="2015" name="Genome Announc.">
        <title>Complete Genome Sequence of Pseudoxanthomonas suwonensis Strain J1, a Cellulose-Degrading Bacterium Isolated from Leaf- and Wood-Enriched Soil.</title>
        <authorList>
            <person name="Hou L."/>
            <person name="Jiang J."/>
            <person name="Xu Z."/>
            <person name="Zhou Y."/>
            <person name="Leung F.C."/>
        </authorList>
    </citation>
    <scope>NUCLEOTIDE SEQUENCE [LARGE SCALE GENOMIC DNA]</scope>
    <source>
        <strain evidence="2 3">J1</strain>
    </source>
</reference>
<sequence>MSNFWDTVWLILMTFVLVAYLLVLFQIIVDLFRDKNLGGFAKAVWFIGLIFLPFLTALLYIIARGRGMSERQVAAVHEARAETDAYIRNIAGGKSAAEQIAEAKALLDAGTINAEEFAKLKARALG</sequence>
<keyword evidence="1" id="KW-0812">Transmembrane</keyword>
<keyword evidence="3" id="KW-1185">Reference proteome</keyword>
<dbReference type="Proteomes" id="UP000033067">
    <property type="component" value="Chromosome"/>
</dbReference>
<gene>
    <name evidence="2" type="ORF">WQ53_10420</name>
</gene>
<name>A0A0E3Z261_9GAMM</name>
<accession>A0A0E3Z261</accession>
<feature type="transmembrane region" description="Helical" evidence="1">
    <location>
        <begin position="7"/>
        <end position="28"/>
    </location>
</feature>
<dbReference type="GO" id="GO:0005886">
    <property type="term" value="C:plasma membrane"/>
    <property type="evidence" value="ECO:0007669"/>
    <property type="project" value="UniProtKB-SubCell"/>
</dbReference>
<dbReference type="KEGG" id="psuw:WQ53_10420"/>
<dbReference type="AlphaFoldDB" id="A0A0E3Z261"/>
<keyword evidence="1" id="KW-1133">Transmembrane helix</keyword>